<reference evidence="3" key="1">
    <citation type="journal article" date="2021" name="Environ. Microbiol.">
        <title>Genomic characterization of three novel Desulfobacterota classes expand the metabolic and phylogenetic diversity of the phylum.</title>
        <authorList>
            <person name="Murphy C.L."/>
            <person name="Biggerstaff J."/>
            <person name="Eichhorn A."/>
            <person name="Ewing E."/>
            <person name="Shahan R."/>
            <person name="Soriano D."/>
            <person name="Stewart S."/>
            <person name="VanMol K."/>
            <person name="Walker R."/>
            <person name="Walters P."/>
            <person name="Elshahed M.S."/>
            <person name="Youssef N.H."/>
        </authorList>
    </citation>
    <scope>NUCLEOTIDE SEQUENCE</scope>
    <source>
        <strain evidence="3">Zod_Metabat.24</strain>
    </source>
</reference>
<accession>A0A9D8PRS4</accession>
<name>A0A9D8PRS4_9DELT</name>
<dbReference type="PANTHER" id="PTHR42693:SF33">
    <property type="entry name" value="ARYLSULFATASE"/>
    <property type="match status" value="1"/>
</dbReference>
<dbReference type="InterPro" id="IPR000917">
    <property type="entry name" value="Sulfatase_N"/>
</dbReference>
<dbReference type="PANTHER" id="PTHR42693">
    <property type="entry name" value="ARYLSULFATASE FAMILY MEMBER"/>
    <property type="match status" value="1"/>
</dbReference>
<sequence>MKRRDFIKSAGSAVISSAIGLSARAIPGCGPARFSTEPELPNVILITADNIGWKDPGCFGNRDIETPNIDRLADEGMRFTLEVVVSFN</sequence>
<dbReference type="EMBL" id="JAFGIX010000077">
    <property type="protein sequence ID" value="MBN1574397.1"/>
    <property type="molecule type" value="Genomic_DNA"/>
</dbReference>
<dbReference type="Gene3D" id="3.40.720.10">
    <property type="entry name" value="Alkaline Phosphatase, subunit A"/>
    <property type="match status" value="1"/>
</dbReference>
<proteinExistence type="inferred from homology"/>
<reference evidence="3" key="2">
    <citation type="submission" date="2021-01" db="EMBL/GenBank/DDBJ databases">
        <authorList>
            <person name="Hahn C.R."/>
            <person name="Youssef N.H."/>
            <person name="Elshahed M."/>
        </authorList>
    </citation>
    <scope>NUCLEOTIDE SEQUENCE</scope>
    <source>
        <strain evidence="3">Zod_Metabat.24</strain>
    </source>
</reference>
<gene>
    <name evidence="3" type="ORF">JW984_14450</name>
</gene>
<dbReference type="AlphaFoldDB" id="A0A9D8PRS4"/>
<comment type="similarity">
    <text evidence="1">Belongs to the sulfatase family.</text>
</comment>
<feature type="domain" description="Sulfatase N-terminal" evidence="2">
    <location>
        <begin position="41"/>
        <end position="80"/>
    </location>
</feature>
<evidence type="ECO:0000313" key="3">
    <source>
        <dbReference type="EMBL" id="MBN1574397.1"/>
    </source>
</evidence>
<dbReference type="Proteomes" id="UP000809273">
    <property type="component" value="Unassembled WGS sequence"/>
</dbReference>
<dbReference type="InterPro" id="IPR017850">
    <property type="entry name" value="Alkaline_phosphatase_core_sf"/>
</dbReference>
<dbReference type="InterPro" id="IPR050738">
    <property type="entry name" value="Sulfatase"/>
</dbReference>
<evidence type="ECO:0000256" key="1">
    <source>
        <dbReference type="ARBA" id="ARBA00008779"/>
    </source>
</evidence>
<keyword evidence="3" id="KW-0378">Hydrolase</keyword>
<protein>
    <submittedName>
        <fullName evidence="3">Sulfatase-like hydrolase/transferase</fullName>
    </submittedName>
</protein>
<evidence type="ECO:0000259" key="2">
    <source>
        <dbReference type="Pfam" id="PF00884"/>
    </source>
</evidence>
<organism evidence="3 4">
    <name type="scientific">Candidatus Zymogenus saltonus</name>
    <dbReference type="NCBI Taxonomy" id="2844893"/>
    <lineage>
        <taxon>Bacteria</taxon>
        <taxon>Deltaproteobacteria</taxon>
        <taxon>Candidatus Zymogenia</taxon>
        <taxon>Candidatus Zymogeniales</taxon>
        <taxon>Candidatus Zymogenaceae</taxon>
        <taxon>Candidatus Zymogenus</taxon>
    </lineage>
</organism>
<dbReference type="GO" id="GO:0004065">
    <property type="term" value="F:arylsulfatase activity"/>
    <property type="evidence" value="ECO:0007669"/>
    <property type="project" value="TreeGrafter"/>
</dbReference>
<dbReference type="SUPFAM" id="SSF53649">
    <property type="entry name" value="Alkaline phosphatase-like"/>
    <property type="match status" value="1"/>
</dbReference>
<evidence type="ECO:0000313" key="4">
    <source>
        <dbReference type="Proteomes" id="UP000809273"/>
    </source>
</evidence>
<comment type="caution">
    <text evidence="3">The sequence shown here is derived from an EMBL/GenBank/DDBJ whole genome shotgun (WGS) entry which is preliminary data.</text>
</comment>
<dbReference type="Pfam" id="PF00884">
    <property type="entry name" value="Sulfatase"/>
    <property type="match status" value="1"/>
</dbReference>